<dbReference type="EMBL" id="UNSH01000036">
    <property type="protein sequence ID" value="SZF01273.1"/>
    <property type="molecule type" value="Genomic_DNA"/>
</dbReference>
<dbReference type="VEuPathDB" id="FungiDB:BLGHR1_12033"/>
<proteinExistence type="predicted"/>
<feature type="signal peptide" evidence="1">
    <location>
        <begin position="1"/>
        <end position="18"/>
    </location>
</feature>
<feature type="chain" id="PRO_5016582766" description="Celp0028 effector like protein" evidence="1">
    <location>
        <begin position="19"/>
        <end position="255"/>
    </location>
</feature>
<name>A0A383ULU3_BLUHO</name>
<protein>
    <recommendedName>
        <fullName evidence="4">Celp0028 effector like protein</fullName>
    </recommendedName>
</protein>
<organism evidence="2 3">
    <name type="scientific">Blumeria hordei</name>
    <name type="common">Barley powdery mildew</name>
    <name type="synonym">Blumeria graminis f. sp. hordei</name>
    <dbReference type="NCBI Taxonomy" id="2867405"/>
    <lineage>
        <taxon>Eukaryota</taxon>
        <taxon>Fungi</taxon>
        <taxon>Dikarya</taxon>
        <taxon>Ascomycota</taxon>
        <taxon>Pezizomycotina</taxon>
        <taxon>Leotiomycetes</taxon>
        <taxon>Erysiphales</taxon>
        <taxon>Erysiphaceae</taxon>
        <taxon>Blumeria</taxon>
    </lineage>
</organism>
<dbReference type="Proteomes" id="UP000275772">
    <property type="component" value="Unassembled WGS sequence"/>
</dbReference>
<evidence type="ECO:0008006" key="4">
    <source>
        <dbReference type="Google" id="ProtNLM"/>
    </source>
</evidence>
<sequence>MHASTLFTIGTSITTVIATTLPLSPPERSLSQDDVIFFGHNGQMNVVPRTEFVRYAESLPLATEEQQIFNASTLSLDAETEPSRTISSRCSKETVWALNPAHTFVGWDVLMSSVVKSPPNNSISINVEEGHWLTSKLSASSYSTTKLIEKFLAEAFSTSSDGSWSTSYSSTFSFEVPAGKYGAIVSNPLTIVHEGHVDVGCIGQAERTEFVSHTYQSRDYFNLKWVEGVIGLCVGDTLPLSRCYGPGSLGGVESG</sequence>
<gene>
    <name evidence="2" type="ORF">BLGHR1_12033</name>
</gene>
<keyword evidence="1" id="KW-0732">Signal</keyword>
<evidence type="ECO:0000313" key="2">
    <source>
        <dbReference type="EMBL" id="SZF01273.1"/>
    </source>
</evidence>
<accession>A0A383ULU3</accession>
<evidence type="ECO:0000256" key="1">
    <source>
        <dbReference type="SAM" id="SignalP"/>
    </source>
</evidence>
<reference evidence="2 3" key="1">
    <citation type="submission" date="2017-11" db="EMBL/GenBank/DDBJ databases">
        <authorList>
            <person name="Kracher B."/>
        </authorList>
    </citation>
    <scope>NUCLEOTIDE SEQUENCE [LARGE SCALE GENOMIC DNA]</scope>
    <source>
        <strain evidence="2 3">RACE1</strain>
    </source>
</reference>
<evidence type="ECO:0000313" key="3">
    <source>
        <dbReference type="Proteomes" id="UP000275772"/>
    </source>
</evidence>
<dbReference type="AlphaFoldDB" id="A0A383ULU3"/>